<name>A0ABU9DLG9_9BACL</name>
<sequence>MSSQVDFLFRLAYALELSPPNQARTDGFEPILQALKNRNIRYDQDKELLVFTSADDMEEARQLAEAYEASAEELKLLRLPRSLRTRATFTDFGFVSRLEGICYLYAELAVLFRLQEASEEPVRPVRSFNPASAVAQLGEHMLGDWRDADGSPVFALEAQHDELAEGIARAYGCRVEWLYRP</sequence>
<dbReference type="Proteomes" id="UP001469365">
    <property type="component" value="Unassembled WGS sequence"/>
</dbReference>
<evidence type="ECO:0000313" key="2">
    <source>
        <dbReference type="Proteomes" id="UP001469365"/>
    </source>
</evidence>
<comment type="caution">
    <text evidence="1">The sequence shown here is derived from an EMBL/GenBank/DDBJ whole genome shotgun (WGS) entry which is preliminary data.</text>
</comment>
<evidence type="ECO:0000313" key="1">
    <source>
        <dbReference type="EMBL" id="MEK8129696.1"/>
    </source>
</evidence>
<accession>A0ABU9DLG9</accession>
<protein>
    <submittedName>
        <fullName evidence="1">Uncharacterized protein</fullName>
    </submittedName>
</protein>
<keyword evidence="2" id="KW-1185">Reference proteome</keyword>
<dbReference type="EMBL" id="JBBPCC010000011">
    <property type="protein sequence ID" value="MEK8129696.1"/>
    <property type="molecule type" value="Genomic_DNA"/>
</dbReference>
<reference evidence="1 2" key="1">
    <citation type="submission" date="2024-04" db="EMBL/GenBank/DDBJ databases">
        <title>draft genome sequnece of Paenibacillus filicis.</title>
        <authorList>
            <person name="Kim D.-U."/>
        </authorList>
    </citation>
    <scope>NUCLEOTIDE SEQUENCE [LARGE SCALE GENOMIC DNA]</scope>
    <source>
        <strain evidence="1 2">KACC14197</strain>
    </source>
</reference>
<gene>
    <name evidence="1" type="ORF">WMW72_17460</name>
</gene>
<organism evidence="1 2">
    <name type="scientific">Paenibacillus filicis</name>
    <dbReference type="NCBI Taxonomy" id="669464"/>
    <lineage>
        <taxon>Bacteria</taxon>
        <taxon>Bacillati</taxon>
        <taxon>Bacillota</taxon>
        <taxon>Bacilli</taxon>
        <taxon>Bacillales</taxon>
        <taxon>Paenibacillaceae</taxon>
        <taxon>Paenibacillus</taxon>
    </lineage>
</organism>
<proteinExistence type="predicted"/>
<dbReference type="RefSeq" id="WP_341416814.1">
    <property type="nucleotide sequence ID" value="NZ_JBBPCC010000011.1"/>
</dbReference>